<feature type="compositionally biased region" description="Basic and acidic residues" evidence="1">
    <location>
        <begin position="109"/>
        <end position="118"/>
    </location>
</feature>
<feature type="region of interest" description="Disordered" evidence="1">
    <location>
        <begin position="98"/>
        <end position="132"/>
    </location>
</feature>
<feature type="compositionally biased region" description="Basic residues" evidence="1">
    <location>
        <begin position="40"/>
        <end position="49"/>
    </location>
</feature>
<dbReference type="EMBL" id="JAOB01000013">
    <property type="protein sequence ID" value="EUA68958.1"/>
    <property type="molecule type" value="Genomic_DNA"/>
</dbReference>
<evidence type="ECO:0000256" key="1">
    <source>
        <dbReference type="SAM" id="MobiDB-lite"/>
    </source>
</evidence>
<sequence length="132" mass="14807">MVSHTDPHHTPSDPTPAWRRPGSRGQCRPPPERLSATPPRRPRVYHRRRELPGVSARLGALRDDEIHSRRGVLYRMLPGAGQRRDHFVGVGACDHVGQRRAKGTGDQPDVVRERHTEQHGGPGSHFHDGTSY</sequence>
<accession>X8DML6</accession>
<protein>
    <submittedName>
        <fullName evidence="2">Uncharacterized protein</fullName>
    </submittedName>
</protein>
<dbReference type="AlphaFoldDB" id="X8DML6"/>
<proteinExistence type="predicted"/>
<organism evidence="2">
    <name type="scientific">Mycobacterium xenopi 4042</name>
    <dbReference type="NCBI Taxonomy" id="1299334"/>
    <lineage>
        <taxon>Bacteria</taxon>
        <taxon>Bacillati</taxon>
        <taxon>Actinomycetota</taxon>
        <taxon>Actinomycetes</taxon>
        <taxon>Mycobacteriales</taxon>
        <taxon>Mycobacteriaceae</taxon>
        <taxon>Mycobacterium</taxon>
    </lineage>
</organism>
<dbReference type="PATRIC" id="fig|1299334.3.peg.1640"/>
<reference evidence="2" key="1">
    <citation type="submission" date="2014-01" db="EMBL/GenBank/DDBJ databases">
        <authorList>
            <person name="Brown-Elliot B."/>
            <person name="Wallace R."/>
            <person name="Lenaerts A."/>
            <person name="Ordway D."/>
            <person name="DeGroote M.A."/>
            <person name="Parker T."/>
            <person name="Sizemore C."/>
            <person name="Tallon L.J."/>
            <person name="Sadzewicz L.K."/>
            <person name="Sengamalay N."/>
            <person name="Fraser C.M."/>
            <person name="Hine E."/>
            <person name="Shefchek K.A."/>
            <person name="Das S.P."/>
            <person name="Tettelin H."/>
        </authorList>
    </citation>
    <scope>NUCLEOTIDE SEQUENCE [LARGE SCALE GENOMIC DNA]</scope>
    <source>
        <strain evidence="2">4042</strain>
    </source>
</reference>
<name>X8DML6_MYCXE</name>
<feature type="region of interest" description="Disordered" evidence="1">
    <location>
        <begin position="1"/>
        <end position="53"/>
    </location>
</feature>
<gene>
    <name evidence="2" type="ORF">I553_2146</name>
</gene>
<evidence type="ECO:0000313" key="2">
    <source>
        <dbReference type="EMBL" id="EUA68958.1"/>
    </source>
</evidence>
<feature type="compositionally biased region" description="Basic and acidic residues" evidence="1">
    <location>
        <begin position="1"/>
        <end position="11"/>
    </location>
</feature>
<comment type="caution">
    <text evidence="2">The sequence shown here is derived from an EMBL/GenBank/DDBJ whole genome shotgun (WGS) entry which is preliminary data.</text>
</comment>